<feature type="transmembrane region" description="Helical" evidence="1">
    <location>
        <begin position="7"/>
        <end position="26"/>
    </location>
</feature>
<dbReference type="EMBL" id="JAGZMZ010000010">
    <property type="protein sequence ID" value="MBS4884144.1"/>
    <property type="molecule type" value="Genomic_DNA"/>
</dbReference>
<organism evidence="2 3">
    <name type="scientific">Amedibacillus dolichus</name>
    <dbReference type="NCBI Taxonomy" id="31971"/>
    <lineage>
        <taxon>Bacteria</taxon>
        <taxon>Bacillati</taxon>
        <taxon>Bacillota</taxon>
        <taxon>Erysipelotrichia</taxon>
        <taxon>Erysipelotrichales</taxon>
        <taxon>Erysipelotrichaceae</taxon>
        <taxon>Amedibacillus</taxon>
    </lineage>
</organism>
<dbReference type="RefSeq" id="WP_278640090.1">
    <property type="nucleotide sequence ID" value="NZ_CAUFDR010000014.1"/>
</dbReference>
<keyword evidence="1" id="KW-1133">Transmembrane helix</keyword>
<dbReference type="AlphaFoldDB" id="A0A942ZXB3"/>
<dbReference type="Proteomes" id="UP000753219">
    <property type="component" value="Unassembled WGS sequence"/>
</dbReference>
<name>A0A942ZXB3_9FIRM</name>
<accession>A0A942ZXB3</accession>
<keyword evidence="1" id="KW-0472">Membrane</keyword>
<keyword evidence="1" id="KW-0812">Transmembrane</keyword>
<protein>
    <submittedName>
        <fullName evidence="2">Uncharacterized protein</fullName>
    </submittedName>
</protein>
<evidence type="ECO:0000313" key="2">
    <source>
        <dbReference type="EMBL" id="MBS4884144.1"/>
    </source>
</evidence>
<gene>
    <name evidence="2" type="ORF">KHZ85_05195</name>
</gene>
<proteinExistence type="predicted"/>
<feature type="transmembrane region" description="Helical" evidence="1">
    <location>
        <begin position="54"/>
        <end position="77"/>
    </location>
</feature>
<evidence type="ECO:0000256" key="1">
    <source>
        <dbReference type="SAM" id="Phobius"/>
    </source>
</evidence>
<sequence length="80" mass="9373">MRKVKKGILLAFILCLHFVMICHIGKNKKQIEDLQSGKIQMEEGYIPTSDLHPWAAYLWIFPYGIVEVVAVTFYLIYRQD</sequence>
<comment type="caution">
    <text evidence="2">The sequence shown here is derived from an EMBL/GenBank/DDBJ whole genome shotgun (WGS) entry which is preliminary data.</text>
</comment>
<evidence type="ECO:0000313" key="3">
    <source>
        <dbReference type="Proteomes" id="UP000753219"/>
    </source>
</evidence>
<reference evidence="2" key="1">
    <citation type="submission" date="2021-02" db="EMBL/GenBank/DDBJ databases">
        <title>Infant gut strain persistence is associated with maternal origin, phylogeny, and functional potential including surface adhesion and iron acquisition.</title>
        <authorList>
            <person name="Lou Y.C."/>
        </authorList>
    </citation>
    <scope>NUCLEOTIDE SEQUENCE</scope>
    <source>
        <strain evidence="2">L3_108_103G1_dasL3_108_103G1_concoct_2</strain>
    </source>
</reference>